<evidence type="ECO:0000256" key="5">
    <source>
        <dbReference type="ARBA" id="ARBA00022989"/>
    </source>
</evidence>
<comment type="catalytic activity">
    <reaction evidence="11">
        <text>Fe(II)-heme o + 2 A + H2O = Fe(II)-heme a + 2 AH2</text>
        <dbReference type="Rhea" id="RHEA:63388"/>
        <dbReference type="ChEBI" id="CHEBI:13193"/>
        <dbReference type="ChEBI" id="CHEBI:15377"/>
        <dbReference type="ChEBI" id="CHEBI:17499"/>
        <dbReference type="ChEBI" id="CHEBI:60530"/>
        <dbReference type="ChEBI" id="CHEBI:61715"/>
        <dbReference type="EC" id="1.17.99.9"/>
    </reaction>
    <physiologicalReaction direction="left-to-right" evidence="11">
        <dbReference type="Rhea" id="RHEA:63389"/>
    </physiologicalReaction>
</comment>
<keyword evidence="6" id="KW-0560">Oxidoreductase</keyword>
<evidence type="ECO:0000256" key="8">
    <source>
        <dbReference type="ARBA" id="ARBA00023133"/>
    </source>
</evidence>
<dbReference type="PANTHER" id="PTHR23289">
    <property type="entry name" value="CYTOCHROME C OXIDASE ASSEMBLY PROTEIN COX15"/>
    <property type="match status" value="1"/>
</dbReference>
<comment type="pathway">
    <text evidence="10">Porphyrin-containing compound metabolism; heme A biosynthesis; heme A from heme O: step 1/1.</text>
</comment>
<reference evidence="14" key="1">
    <citation type="journal article" date="2019" name="Int. J. Syst. Evol. Microbiol.">
        <title>The Global Catalogue of Microorganisms (GCM) 10K type strain sequencing project: providing services to taxonomists for standard genome sequencing and annotation.</title>
        <authorList>
            <consortium name="The Broad Institute Genomics Platform"/>
            <consortium name="The Broad Institute Genome Sequencing Center for Infectious Disease"/>
            <person name="Wu L."/>
            <person name="Ma J."/>
        </authorList>
    </citation>
    <scope>NUCLEOTIDE SEQUENCE [LARGE SCALE GENOMIC DNA]</scope>
    <source>
        <strain evidence="14">JCM 31319</strain>
    </source>
</reference>
<dbReference type="HAMAP" id="MF_01665">
    <property type="entry name" value="HemeA_synth_type2"/>
    <property type="match status" value="1"/>
</dbReference>
<keyword evidence="3 12" id="KW-0812">Transmembrane</keyword>
<keyword evidence="9 12" id="KW-0472">Membrane</keyword>
<feature type="transmembrane region" description="Helical" evidence="12">
    <location>
        <begin position="96"/>
        <end position="114"/>
    </location>
</feature>
<dbReference type="InterPro" id="IPR023754">
    <property type="entry name" value="HemeA_Synthase_type2"/>
</dbReference>
<dbReference type="InterPro" id="IPR003780">
    <property type="entry name" value="COX15/CtaA_fam"/>
</dbReference>
<evidence type="ECO:0000256" key="3">
    <source>
        <dbReference type="ARBA" id="ARBA00022692"/>
    </source>
</evidence>
<feature type="transmembrane region" description="Helical" evidence="12">
    <location>
        <begin position="289"/>
        <end position="312"/>
    </location>
</feature>
<evidence type="ECO:0000256" key="9">
    <source>
        <dbReference type="ARBA" id="ARBA00023136"/>
    </source>
</evidence>
<proteinExistence type="inferred from homology"/>
<evidence type="ECO:0000313" key="14">
    <source>
        <dbReference type="Proteomes" id="UP001597094"/>
    </source>
</evidence>
<dbReference type="PANTHER" id="PTHR23289:SF2">
    <property type="entry name" value="CYTOCHROME C OXIDASE ASSEMBLY PROTEIN COX15 HOMOLOG"/>
    <property type="match status" value="1"/>
</dbReference>
<dbReference type="RefSeq" id="WP_377523272.1">
    <property type="nucleotide sequence ID" value="NZ_JBHTLD010000025.1"/>
</dbReference>
<dbReference type="EMBL" id="JBHTLD010000025">
    <property type="protein sequence ID" value="MFD1185518.1"/>
    <property type="molecule type" value="Genomic_DNA"/>
</dbReference>
<feature type="transmembrane region" description="Helical" evidence="12">
    <location>
        <begin position="126"/>
        <end position="144"/>
    </location>
</feature>
<evidence type="ECO:0000256" key="4">
    <source>
        <dbReference type="ARBA" id="ARBA00022723"/>
    </source>
</evidence>
<keyword evidence="8" id="KW-0350">Heme biosynthesis</keyword>
<feature type="transmembrane region" description="Helical" evidence="12">
    <location>
        <begin position="258"/>
        <end position="277"/>
    </location>
</feature>
<evidence type="ECO:0000256" key="12">
    <source>
        <dbReference type="SAM" id="Phobius"/>
    </source>
</evidence>
<dbReference type="Pfam" id="PF02628">
    <property type="entry name" value="COX15-CtaA"/>
    <property type="match status" value="1"/>
</dbReference>
<evidence type="ECO:0000256" key="7">
    <source>
        <dbReference type="ARBA" id="ARBA00023004"/>
    </source>
</evidence>
<comment type="caution">
    <text evidence="13">The sequence shown here is derived from an EMBL/GenBank/DDBJ whole genome shotgun (WGS) entry which is preliminary data.</text>
</comment>
<gene>
    <name evidence="13" type="ORF">ACFQ2O_04795</name>
</gene>
<evidence type="ECO:0000256" key="11">
    <source>
        <dbReference type="ARBA" id="ARBA00048044"/>
    </source>
</evidence>
<evidence type="ECO:0000256" key="6">
    <source>
        <dbReference type="ARBA" id="ARBA00023002"/>
    </source>
</evidence>
<keyword evidence="5 12" id="KW-1133">Transmembrane helix</keyword>
<protein>
    <submittedName>
        <fullName evidence="13">COX15/CtaA family protein</fullName>
    </submittedName>
</protein>
<accession>A0ABW3SKW9</accession>
<feature type="transmembrane region" description="Helical" evidence="12">
    <location>
        <begin position="12"/>
        <end position="31"/>
    </location>
</feature>
<feature type="transmembrane region" description="Helical" evidence="12">
    <location>
        <begin position="318"/>
        <end position="335"/>
    </location>
</feature>
<feature type="transmembrane region" description="Helical" evidence="12">
    <location>
        <begin position="194"/>
        <end position="218"/>
    </location>
</feature>
<keyword evidence="7" id="KW-0408">Iron</keyword>
<evidence type="ECO:0000256" key="2">
    <source>
        <dbReference type="ARBA" id="ARBA00004141"/>
    </source>
</evidence>
<sequence>MEEKSTYNKAIVYWLLTGAVLVMAMVIIGGITRLTNSGLSIVEWNLISGTLPPFTDAAWMATFEKYKQFPEYRMRNVGMTLQGFKQIFWWEYLHRLLGRVIGLVFILPFLYFLTSGQLTPKLTRRLLFILLLGMAQGLMGWLMVKSGLVDNPHVSHYRLAAHLCLALAVVSVILWTAADLVWKKRQQQSIPTKLYRLALLVPGLLLLQIILGAFVAGLKAGYGYNTFPLMQGKLFPTELLPYLSWHTVLENGAAMQFAHRWVGVLSLVVLVLYWLEASKAKLPATTRSLVLALLLTGLLQLGLGITTLVLAVPVSLGVLHQAVAFVLFSWATLSLHQVRAGRLSKNSDVPEIKQRASASV</sequence>
<evidence type="ECO:0000256" key="10">
    <source>
        <dbReference type="ARBA" id="ARBA00044501"/>
    </source>
</evidence>
<name>A0ABW3SKW9_9BACT</name>
<keyword evidence="14" id="KW-1185">Reference proteome</keyword>
<evidence type="ECO:0000313" key="13">
    <source>
        <dbReference type="EMBL" id="MFD1185518.1"/>
    </source>
</evidence>
<keyword evidence="4" id="KW-0479">Metal-binding</keyword>
<evidence type="ECO:0000256" key="1">
    <source>
        <dbReference type="ARBA" id="ARBA00001970"/>
    </source>
</evidence>
<comment type="cofactor">
    <cofactor evidence="1">
        <name>heme b</name>
        <dbReference type="ChEBI" id="CHEBI:60344"/>
    </cofactor>
</comment>
<feature type="transmembrane region" description="Helical" evidence="12">
    <location>
        <begin position="159"/>
        <end position="182"/>
    </location>
</feature>
<organism evidence="13 14">
    <name type="scientific">Pontibacter rugosus</name>
    <dbReference type="NCBI Taxonomy" id="1745966"/>
    <lineage>
        <taxon>Bacteria</taxon>
        <taxon>Pseudomonadati</taxon>
        <taxon>Bacteroidota</taxon>
        <taxon>Cytophagia</taxon>
        <taxon>Cytophagales</taxon>
        <taxon>Hymenobacteraceae</taxon>
        <taxon>Pontibacter</taxon>
    </lineage>
</organism>
<comment type="subcellular location">
    <subcellularLocation>
        <location evidence="2">Membrane</location>
        <topology evidence="2">Multi-pass membrane protein</topology>
    </subcellularLocation>
</comment>
<dbReference type="Proteomes" id="UP001597094">
    <property type="component" value="Unassembled WGS sequence"/>
</dbReference>